<evidence type="ECO:0000313" key="3">
    <source>
        <dbReference type="Proteomes" id="UP001527882"/>
    </source>
</evidence>
<dbReference type="InterPro" id="IPR036237">
    <property type="entry name" value="Xyl_isomerase-like_sf"/>
</dbReference>
<dbReference type="Gene3D" id="3.20.20.150">
    <property type="entry name" value="Divalent-metal-dependent TIM barrel enzymes"/>
    <property type="match status" value="1"/>
</dbReference>
<keyword evidence="3" id="KW-1185">Reference proteome</keyword>
<dbReference type="PANTHER" id="PTHR12110:SF53">
    <property type="entry name" value="BLR5974 PROTEIN"/>
    <property type="match status" value="1"/>
</dbReference>
<dbReference type="InterPro" id="IPR013022">
    <property type="entry name" value="Xyl_isomerase-like_TIM-brl"/>
</dbReference>
<comment type="caution">
    <text evidence="2">The sequence shown here is derived from an EMBL/GenBank/DDBJ whole genome shotgun (WGS) entry which is preliminary data.</text>
</comment>
<evidence type="ECO:0000313" key="2">
    <source>
        <dbReference type="EMBL" id="MCZ8516067.1"/>
    </source>
</evidence>
<accession>A0ABT4QH00</accession>
<gene>
    <name evidence="2" type="ORF">O9H85_27430</name>
</gene>
<reference evidence="2 3" key="1">
    <citation type="submission" date="2022-12" db="EMBL/GenBank/DDBJ databases">
        <title>Draft genome sequence of Paenibacillus sp. dW9.</title>
        <authorList>
            <person name="Choi E.-W."/>
            <person name="Kim D.-U."/>
        </authorList>
    </citation>
    <scope>NUCLEOTIDE SEQUENCE [LARGE SCALE GENOMIC DNA]</scope>
    <source>
        <strain evidence="3">dW9</strain>
    </source>
</reference>
<dbReference type="InterPro" id="IPR050312">
    <property type="entry name" value="IolE/XylAMocC-like"/>
</dbReference>
<protein>
    <submittedName>
        <fullName evidence="2">Sugar phosphate isomerase/epimerase</fullName>
    </submittedName>
</protein>
<dbReference type="EMBL" id="JAQAGZ010000021">
    <property type="protein sequence ID" value="MCZ8516067.1"/>
    <property type="molecule type" value="Genomic_DNA"/>
</dbReference>
<dbReference type="PANTHER" id="PTHR12110">
    <property type="entry name" value="HYDROXYPYRUVATE ISOMERASE"/>
    <property type="match status" value="1"/>
</dbReference>
<dbReference type="RefSeq" id="WP_269884600.1">
    <property type="nucleotide sequence ID" value="NZ_JAQAGZ010000021.1"/>
</dbReference>
<dbReference type="GO" id="GO:0016853">
    <property type="term" value="F:isomerase activity"/>
    <property type="evidence" value="ECO:0007669"/>
    <property type="project" value="UniProtKB-KW"/>
</dbReference>
<feature type="domain" description="Xylose isomerase-like TIM barrel" evidence="1">
    <location>
        <begin position="70"/>
        <end position="312"/>
    </location>
</feature>
<evidence type="ECO:0000259" key="1">
    <source>
        <dbReference type="Pfam" id="PF01261"/>
    </source>
</evidence>
<dbReference type="SUPFAM" id="SSF51658">
    <property type="entry name" value="Xylose isomerase-like"/>
    <property type="match status" value="1"/>
</dbReference>
<keyword evidence="2" id="KW-0413">Isomerase</keyword>
<dbReference type="Proteomes" id="UP001527882">
    <property type="component" value="Unassembled WGS sequence"/>
</dbReference>
<dbReference type="Pfam" id="PF01261">
    <property type="entry name" value="AP_endonuc_2"/>
    <property type="match status" value="1"/>
</dbReference>
<proteinExistence type="predicted"/>
<sequence>MNNAELNEVSLAKVYEQIPTKHYLENRRRGEYYSGDYKLGVNLYSFSHNLFSWLQGNSAAPPVDTLSLIRFAKEIGCDCVDITSYFIPGYETFAMPSKPDQEIYGYAESIKKLCEELGIEISGTGVKNDFADPNSERRAFDVQRVKYWIDVAAVMGAPVMRVFNGEIPKDILTTDWETIAKERIVPALIECADYGASKGIQIGMQNHADITSTADQVIRILEWANHPNLGVVNDTGCYKIFGAATGDGYNWYDDIEAVLPYTYNFQIKRLPGGLNTETLTDLQELFTRIRYSDYRGYIPLETIWSSSDPNHPSKLSAPPYEQVREFFEEIKAAMTKTKVRK</sequence>
<name>A0ABT4QH00_9BACL</name>
<organism evidence="2 3">
    <name type="scientific">Paenibacillus gyeongsangnamensis</name>
    <dbReference type="NCBI Taxonomy" id="3388067"/>
    <lineage>
        <taxon>Bacteria</taxon>
        <taxon>Bacillati</taxon>
        <taxon>Bacillota</taxon>
        <taxon>Bacilli</taxon>
        <taxon>Bacillales</taxon>
        <taxon>Paenibacillaceae</taxon>
        <taxon>Paenibacillus</taxon>
    </lineage>
</organism>